<name>A0A931I2L7_9HYPH</name>
<dbReference type="Pfam" id="PF04268">
    <property type="entry name" value="SoxG"/>
    <property type="match status" value="1"/>
</dbReference>
<dbReference type="InterPro" id="IPR007375">
    <property type="entry name" value="SoxG"/>
</dbReference>
<dbReference type="Gene3D" id="3.30.70.1520">
    <property type="entry name" value="Heterotetrameric sarcosine oxidase"/>
    <property type="match status" value="1"/>
</dbReference>
<dbReference type="Proteomes" id="UP000631694">
    <property type="component" value="Unassembled WGS sequence"/>
</dbReference>
<dbReference type="InterPro" id="IPR027266">
    <property type="entry name" value="TrmE/GcvT-like"/>
</dbReference>
<organism evidence="1 2">
    <name type="scientific">Methylobrevis albus</name>
    <dbReference type="NCBI Taxonomy" id="2793297"/>
    <lineage>
        <taxon>Bacteria</taxon>
        <taxon>Pseudomonadati</taxon>
        <taxon>Pseudomonadota</taxon>
        <taxon>Alphaproteobacteria</taxon>
        <taxon>Hyphomicrobiales</taxon>
        <taxon>Pleomorphomonadaceae</taxon>
        <taxon>Methylobrevis</taxon>
    </lineage>
</organism>
<comment type="caution">
    <text evidence="1">The sequence shown here is derived from an EMBL/GenBank/DDBJ whole genome shotgun (WGS) entry which is preliminary data.</text>
</comment>
<accession>A0A931I2L7</accession>
<sequence length="178" mass="17639">MAETVSSSAVTVTVTAPSLVAIAASLPGRARTEAALAARYGGPVPATGRSLATADGRLAGTGAGRWLLIDAAGDGWRLETALQQALGDAALVTDQSDARVGFVLEAASAPALLGFMEKACALDLDPAVFPPGSAALTEVAGVGALLLLEAPARLLVAVPRSFAESFAELLAGMGAGRG</sequence>
<protein>
    <recommendedName>
        <fullName evidence="3">Sarcosine oxidase subunit gamma</fullName>
    </recommendedName>
</protein>
<reference evidence="1" key="1">
    <citation type="submission" date="2020-12" db="EMBL/GenBank/DDBJ databases">
        <title>Methylobrevis albus sp. nov., isolated from fresh water lack sediment.</title>
        <authorList>
            <person name="Zou Q."/>
        </authorList>
    </citation>
    <scope>NUCLEOTIDE SEQUENCE</scope>
    <source>
        <strain evidence="1">L22</strain>
    </source>
</reference>
<dbReference type="Gene3D" id="3.30.1360.120">
    <property type="entry name" value="Probable tRNA modification gtpase trme, domain 1"/>
    <property type="match status" value="1"/>
</dbReference>
<evidence type="ECO:0000313" key="1">
    <source>
        <dbReference type="EMBL" id="MBH0237748.1"/>
    </source>
</evidence>
<gene>
    <name evidence="1" type="ORF">I5731_07945</name>
</gene>
<evidence type="ECO:0008006" key="3">
    <source>
        <dbReference type="Google" id="ProtNLM"/>
    </source>
</evidence>
<proteinExistence type="predicted"/>
<dbReference type="RefSeq" id="WP_197310826.1">
    <property type="nucleotide sequence ID" value="NZ_JADZLT010000049.1"/>
</dbReference>
<dbReference type="AlphaFoldDB" id="A0A931I2L7"/>
<dbReference type="EMBL" id="JADZLT010000049">
    <property type="protein sequence ID" value="MBH0237748.1"/>
    <property type="molecule type" value="Genomic_DNA"/>
</dbReference>
<evidence type="ECO:0000313" key="2">
    <source>
        <dbReference type="Proteomes" id="UP000631694"/>
    </source>
</evidence>
<keyword evidence="2" id="KW-1185">Reference proteome</keyword>